<name>A0A397W877_9GLOM</name>
<keyword evidence="3" id="KW-1185">Reference proteome</keyword>
<organism evidence="2 3">
    <name type="scientific">Gigaspora rosea</name>
    <dbReference type="NCBI Taxonomy" id="44941"/>
    <lineage>
        <taxon>Eukaryota</taxon>
        <taxon>Fungi</taxon>
        <taxon>Fungi incertae sedis</taxon>
        <taxon>Mucoromycota</taxon>
        <taxon>Glomeromycotina</taxon>
        <taxon>Glomeromycetes</taxon>
        <taxon>Diversisporales</taxon>
        <taxon>Gigasporaceae</taxon>
        <taxon>Gigaspora</taxon>
    </lineage>
</organism>
<feature type="region of interest" description="Disordered" evidence="1">
    <location>
        <begin position="1"/>
        <end position="29"/>
    </location>
</feature>
<dbReference type="EMBL" id="QKWP01000036">
    <property type="protein sequence ID" value="RIB29529.1"/>
    <property type="molecule type" value="Genomic_DNA"/>
</dbReference>
<evidence type="ECO:0000313" key="3">
    <source>
        <dbReference type="Proteomes" id="UP000266673"/>
    </source>
</evidence>
<comment type="caution">
    <text evidence="2">The sequence shown here is derived from an EMBL/GenBank/DDBJ whole genome shotgun (WGS) entry which is preliminary data.</text>
</comment>
<evidence type="ECO:0000256" key="1">
    <source>
        <dbReference type="SAM" id="MobiDB-lite"/>
    </source>
</evidence>
<accession>A0A397W877</accession>
<protein>
    <submittedName>
        <fullName evidence="2">Uncharacterized protein</fullName>
    </submittedName>
</protein>
<proteinExistence type="predicted"/>
<sequence length="296" mass="35101">MNDHEIPNKDSFDEGETNYDNTNDYMTPNENLFNKRETDYENTNNYETPNKDSFDEVLNDNDEDFFNDEILDDYKNMNNRKTPNENLFDEVLNDEDEDFFNDEILDNDDEMPIDCNDKEQNKKGFDKVVDEALNIEQIPSINGEFAPYFKNITEVLMFFWIQKYNISTHAYEELVDIICHPQFKNEDVVANIRRFRKYRQRLPLLPIKTQNIHISNKKTPSTSKDTKEMYYLSITDIIWHSLNNLSIFSQMYFGPGIKVNKNQELWHGNLWKESPRFGQASIQFNGSMLLIVLLTL</sequence>
<dbReference type="Proteomes" id="UP000266673">
    <property type="component" value="Unassembled WGS sequence"/>
</dbReference>
<reference evidence="2 3" key="1">
    <citation type="submission" date="2018-06" db="EMBL/GenBank/DDBJ databases">
        <title>Comparative genomics reveals the genomic features of Rhizophagus irregularis, R. cerebriforme, R. diaphanum and Gigaspora rosea, and their symbiotic lifestyle signature.</title>
        <authorList>
            <person name="Morin E."/>
            <person name="San Clemente H."/>
            <person name="Chen E.C.H."/>
            <person name="De La Providencia I."/>
            <person name="Hainaut M."/>
            <person name="Kuo A."/>
            <person name="Kohler A."/>
            <person name="Murat C."/>
            <person name="Tang N."/>
            <person name="Roy S."/>
            <person name="Loubradou J."/>
            <person name="Henrissat B."/>
            <person name="Grigoriev I.V."/>
            <person name="Corradi N."/>
            <person name="Roux C."/>
            <person name="Martin F.M."/>
        </authorList>
    </citation>
    <scope>NUCLEOTIDE SEQUENCE [LARGE SCALE GENOMIC DNA]</scope>
    <source>
        <strain evidence="2 3">DAOM 194757</strain>
    </source>
</reference>
<dbReference type="OrthoDB" id="2400683at2759"/>
<evidence type="ECO:0000313" key="2">
    <source>
        <dbReference type="EMBL" id="RIB29529.1"/>
    </source>
</evidence>
<feature type="compositionally biased region" description="Basic and acidic residues" evidence="1">
    <location>
        <begin position="1"/>
        <end position="12"/>
    </location>
</feature>
<dbReference type="AlphaFoldDB" id="A0A397W877"/>
<feature type="compositionally biased region" description="Polar residues" evidence="1">
    <location>
        <begin position="18"/>
        <end position="29"/>
    </location>
</feature>
<gene>
    <name evidence="2" type="ORF">C2G38_2027664</name>
</gene>